<evidence type="ECO:0000313" key="2">
    <source>
        <dbReference type="EnsemblPlants" id="QL03p003974:mrna"/>
    </source>
</evidence>
<feature type="compositionally biased region" description="Low complexity" evidence="1">
    <location>
        <begin position="20"/>
        <end position="49"/>
    </location>
</feature>
<keyword evidence="3" id="KW-1185">Reference proteome</keyword>
<dbReference type="Proteomes" id="UP000594261">
    <property type="component" value="Chromosome 3"/>
</dbReference>
<reference evidence="2" key="2">
    <citation type="submission" date="2021-01" db="UniProtKB">
        <authorList>
            <consortium name="EnsemblPlants"/>
        </authorList>
    </citation>
    <scope>IDENTIFICATION</scope>
</reference>
<protein>
    <submittedName>
        <fullName evidence="2">Uncharacterized protein</fullName>
    </submittedName>
</protein>
<name>A0A7N2L3X4_QUELO</name>
<reference evidence="2 3" key="1">
    <citation type="journal article" date="2016" name="G3 (Bethesda)">
        <title>First Draft Assembly and Annotation of the Genome of a California Endemic Oak Quercus lobata Nee (Fagaceae).</title>
        <authorList>
            <person name="Sork V.L."/>
            <person name="Fitz-Gibbon S.T."/>
            <person name="Puiu D."/>
            <person name="Crepeau M."/>
            <person name="Gugger P.F."/>
            <person name="Sherman R."/>
            <person name="Stevens K."/>
            <person name="Langley C.H."/>
            <person name="Pellegrini M."/>
            <person name="Salzberg S.L."/>
        </authorList>
    </citation>
    <scope>NUCLEOTIDE SEQUENCE [LARGE SCALE GENOMIC DNA]</scope>
    <source>
        <strain evidence="2 3">cv. SW786</strain>
    </source>
</reference>
<sequence length="101" mass="10329">MERKSMQAPLLRRPSPVEANTTTNGSNTTTTTEENTTTNTDGDLQSSGSSSVTLVVVLSTMVALCGSLGSGCATGFSSPAKSGIVEDLSLSDTSVSTNFFS</sequence>
<dbReference type="EnsemblPlants" id="QL03p003974:mrna">
    <property type="protein sequence ID" value="QL03p003974:mrna"/>
    <property type="gene ID" value="QL03p003974"/>
</dbReference>
<evidence type="ECO:0000256" key="1">
    <source>
        <dbReference type="SAM" id="MobiDB-lite"/>
    </source>
</evidence>
<feature type="region of interest" description="Disordered" evidence="1">
    <location>
        <begin position="1"/>
        <end position="49"/>
    </location>
</feature>
<accession>A0A7N2L3X4</accession>
<dbReference type="Gramene" id="QL03p003974:mrna">
    <property type="protein sequence ID" value="QL03p003974:mrna"/>
    <property type="gene ID" value="QL03p003974"/>
</dbReference>
<proteinExistence type="predicted"/>
<dbReference type="OMA" id="MERKSMQ"/>
<dbReference type="InParanoid" id="A0A7N2L3X4"/>
<dbReference type="EMBL" id="LRBV02000003">
    <property type="status" value="NOT_ANNOTATED_CDS"/>
    <property type="molecule type" value="Genomic_DNA"/>
</dbReference>
<organism evidence="2 3">
    <name type="scientific">Quercus lobata</name>
    <name type="common">Valley oak</name>
    <dbReference type="NCBI Taxonomy" id="97700"/>
    <lineage>
        <taxon>Eukaryota</taxon>
        <taxon>Viridiplantae</taxon>
        <taxon>Streptophyta</taxon>
        <taxon>Embryophyta</taxon>
        <taxon>Tracheophyta</taxon>
        <taxon>Spermatophyta</taxon>
        <taxon>Magnoliopsida</taxon>
        <taxon>eudicotyledons</taxon>
        <taxon>Gunneridae</taxon>
        <taxon>Pentapetalae</taxon>
        <taxon>rosids</taxon>
        <taxon>fabids</taxon>
        <taxon>Fagales</taxon>
        <taxon>Fagaceae</taxon>
        <taxon>Quercus</taxon>
    </lineage>
</organism>
<evidence type="ECO:0000313" key="3">
    <source>
        <dbReference type="Proteomes" id="UP000594261"/>
    </source>
</evidence>
<dbReference type="AlphaFoldDB" id="A0A7N2L3X4"/>